<gene>
    <name evidence="4" type="ORF">DKZ23_04565</name>
</gene>
<organism evidence="4 5">
    <name type="scientific">Limosilactobacillus reuteri</name>
    <name type="common">Lactobacillus reuteri</name>
    <dbReference type="NCBI Taxonomy" id="1598"/>
    <lineage>
        <taxon>Bacteria</taxon>
        <taxon>Bacillati</taxon>
        <taxon>Bacillota</taxon>
        <taxon>Bacilli</taxon>
        <taxon>Lactobacillales</taxon>
        <taxon>Lactobacillaceae</taxon>
        <taxon>Limosilactobacillus</taxon>
    </lineage>
</organism>
<reference evidence="4 5" key="1">
    <citation type="journal article" date="2018" name="Front. Microbiol.">
        <title>Comparative Genomics of the Herbivore Gut Symbiont Lactobacillus reuteri Reveals Genetic Diversity and Lifestyle Adaptation.</title>
        <authorList>
            <person name="Zhao J."/>
        </authorList>
    </citation>
    <scope>NUCLEOTIDE SEQUENCE [LARGE SCALE GENOMIC DNA]</scope>
    <source>
        <strain evidence="4 5">LR12</strain>
    </source>
</reference>
<dbReference type="PANTHER" id="PTHR43800:SF1">
    <property type="entry name" value="PEPTIDYL-LYSINE N-ACETYLTRANSFERASE YJAB"/>
    <property type="match status" value="1"/>
</dbReference>
<name>A0A317GGM7_LIMRT</name>
<dbReference type="SUPFAM" id="SSF55729">
    <property type="entry name" value="Acyl-CoA N-acyltransferases (Nat)"/>
    <property type="match status" value="1"/>
</dbReference>
<dbReference type="Pfam" id="PF00583">
    <property type="entry name" value="Acetyltransf_1"/>
    <property type="match status" value="1"/>
</dbReference>
<protein>
    <submittedName>
        <fullName evidence="4">GNAT family N-acetyltransferase</fullName>
    </submittedName>
</protein>
<dbReference type="PANTHER" id="PTHR43800">
    <property type="entry name" value="PEPTIDYL-LYSINE N-ACETYLTRANSFERASE YJAB"/>
    <property type="match status" value="1"/>
</dbReference>
<dbReference type="EMBL" id="QGHS01000041">
    <property type="protein sequence ID" value="PWT47488.1"/>
    <property type="molecule type" value="Genomic_DNA"/>
</dbReference>
<dbReference type="CDD" id="cd04301">
    <property type="entry name" value="NAT_SF"/>
    <property type="match status" value="1"/>
</dbReference>
<dbReference type="Proteomes" id="UP000245866">
    <property type="component" value="Unassembled WGS sequence"/>
</dbReference>
<keyword evidence="1 4" id="KW-0808">Transferase</keyword>
<evidence type="ECO:0000256" key="2">
    <source>
        <dbReference type="ARBA" id="ARBA00023315"/>
    </source>
</evidence>
<evidence type="ECO:0000256" key="1">
    <source>
        <dbReference type="ARBA" id="ARBA00022679"/>
    </source>
</evidence>
<accession>A0A317GGM7</accession>
<sequence>MKSTDINRVMDIWLTTNLEAHPFTNPNYWYQNSSNVQNAIQQGDVYCSVSANERIQGFIGLQDNYIAGLFIAKEYQSQHLGTNLLNVAKEKHQQLVLDVYLENQRAIKFYQQNGFQITKHNSLEAEMTWLK</sequence>
<keyword evidence="2" id="KW-0012">Acyltransferase</keyword>
<proteinExistence type="predicted"/>
<feature type="domain" description="N-acetyltransferase" evidence="3">
    <location>
        <begin position="1"/>
        <end position="131"/>
    </location>
</feature>
<evidence type="ECO:0000259" key="3">
    <source>
        <dbReference type="PROSITE" id="PS51186"/>
    </source>
</evidence>
<dbReference type="PROSITE" id="PS51186">
    <property type="entry name" value="GNAT"/>
    <property type="match status" value="1"/>
</dbReference>
<dbReference type="GO" id="GO:0016747">
    <property type="term" value="F:acyltransferase activity, transferring groups other than amino-acyl groups"/>
    <property type="evidence" value="ECO:0007669"/>
    <property type="project" value="InterPro"/>
</dbReference>
<dbReference type="InterPro" id="IPR016181">
    <property type="entry name" value="Acyl_CoA_acyltransferase"/>
</dbReference>
<dbReference type="AlphaFoldDB" id="A0A317GGM7"/>
<dbReference type="InterPro" id="IPR000182">
    <property type="entry name" value="GNAT_dom"/>
</dbReference>
<evidence type="ECO:0000313" key="4">
    <source>
        <dbReference type="EMBL" id="PWT47488.1"/>
    </source>
</evidence>
<dbReference type="Gene3D" id="3.40.630.30">
    <property type="match status" value="1"/>
</dbReference>
<evidence type="ECO:0000313" key="5">
    <source>
        <dbReference type="Proteomes" id="UP000245866"/>
    </source>
</evidence>
<comment type="caution">
    <text evidence="4">The sequence shown here is derived from an EMBL/GenBank/DDBJ whole genome shotgun (WGS) entry which is preliminary data.</text>
</comment>